<gene>
    <name evidence="2" type="ORF">WKV53_13860</name>
</gene>
<organism evidence="2 3">
    <name type="scientific">Luteolibacter soli</name>
    <dbReference type="NCBI Taxonomy" id="3135280"/>
    <lineage>
        <taxon>Bacteria</taxon>
        <taxon>Pseudomonadati</taxon>
        <taxon>Verrucomicrobiota</taxon>
        <taxon>Verrucomicrobiia</taxon>
        <taxon>Verrucomicrobiales</taxon>
        <taxon>Verrucomicrobiaceae</taxon>
        <taxon>Luteolibacter</taxon>
    </lineage>
</organism>
<accession>A0ABU9AV13</accession>
<evidence type="ECO:0008006" key="4">
    <source>
        <dbReference type="Google" id="ProtNLM"/>
    </source>
</evidence>
<feature type="signal peptide" evidence="1">
    <location>
        <begin position="1"/>
        <end position="28"/>
    </location>
</feature>
<evidence type="ECO:0000313" key="2">
    <source>
        <dbReference type="EMBL" id="MEK7951597.1"/>
    </source>
</evidence>
<evidence type="ECO:0000256" key="1">
    <source>
        <dbReference type="SAM" id="SignalP"/>
    </source>
</evidence>
<keyword evidence="3" id="KW-1185">Reference proteome</keyword>
<name>A0ABU9AV13_9BACT</name>
<protein>
    <recommendedName>
        <fullName evidence="4">Lipoprotein</fullName>
    </recommendedName>
</protein>
<dbReference type="Proteomes" id="UP001371305">
    <property type="component" value="Unassembled WGS sequence"/>
</dbReference>
<proteinExistence type="predicted"/>
<dbReference type="RefSeq" id="WP_341405226.1">
    <property type="nucleotide sequence ID" value="NZ_JBBUKT010000005.1"/>
</dbReference>
<dbReference type="EMBL" id="JBBUKT010000005">
    <property type="protein sequence ID" value="MEK7951597.1"/>
    <property type="molecule type" value="Genomic_DNA"/>
</dbReference>
<evidence type="ECO:0000313" key="3">
    <source>
        <dbReference type="Proteomes" id="UP001371305"/>
    </source>
</evidence>
<sequence length="167" mass="18127">MIPMMKMKKVLLTTAAMMLMACSKKQEAAGTDAAAAPASPAAPTAAATGHEIRVYKMGAYSRETFFHKFSRRMIIGFEGEVPREEQDRLDARTEEVDVPHKSAIYLGRRTDDFGIGSYHSASAQVDPEASGESEFVLINNSRVPVSVRVYWKEDPSAEAAGDGGAKP</sequence>
<dbReference type="PROSITE" id="PS51257">
    <property type="entry name" value="PROKAR_LIPOPROTEIN"/>
    <property type="match status" value="1"/>
</dbReference>
<comment type="caution">
    <text evidence="2">The sequence shown here is derived from an EMBL/GenBank/DDBJ whole genome shotgun (WGS) entry which is preliminary data.</text>
</comment>
<feature type="chain" id="PRO_5046789057" description="Lipoprotein" evidence="1">
    <location>
        <begin position="29"/>
        <end position="167"/>
    </location>
</feature>
<reference evidence="2 3" key="1">
    <citation type="submission" date="2024-04" db="EMBL/GenBank/DDBJ databases">
        <title>Luteolibacter sp. isolated from soil.</title>
        <authorList>
            <person name="An J."/>
        </authorList>
    </citation>
    <scope>NUCLEOTIDE SEQUENCE [LARGE SCALE GENOMIC DNA]</scope>
    <source>
        <strain evidence="2 3">Y139</strain>
    </source>
</reference>
<keyword evidence="1" id="KW-0732">Signal</keyword>